<dbReference type="InterPro" id="IPR005135">
    <property type="entry name" value="Endo/exonuclease/phosphatase"/>
</dbReference>
<dbReference type="PROSITE" id="PS00726">
    <property type="entry name" value="AP_NUCLEASE_F1_1"/>
    <property type="match status" value="1"/>
</dbReference>
<keyword evidence="1" id="KW-0812">Transmembrane</keyword>
<sequence length="217" mass="24606">MKIISWNVNGLRSASDKGFLDYILQENADVVCLQEIKAHFSQLGNNIANIPNYNLYLNEAQKAGYSYLTEKRQLWSLAIATIFGVIAQFLATIVWLSFIDWRAAVIVGVVEWLGLGLVANFFATMANFNVKTAATRGLFKWPGNFKSVPHFSLALDNAMIYRNMIIQDILVSMIFGLLGFSLIVILRCEDYFMEHYDENGHLKKGNPDTVDPEKLLW</sequence>
<dbReference type="STRING" id="1618345.UT18_C0007G0046"/>
<keyword evidence="1" id="KW-0472">Membrane</keyword>
<feature type="domain" description="Endonuclease/exonuclease/phosphatase" evidence="2">
    <location>
        <begin position="4"/>
        <end position="50"/>
    </location>
</feature>
<dbReference type="Proteomes" id="UP000034207">
    <property type="component" value="Unassembled WGS sequence"/>
</dbReference>
<comment type="caution">
    <text evidence="3">The sequence shown here is derived from an EMBL/GenBank/DDBJ whole genome shotgun (WGS) entry which is preliminary data.</text>
</comment>
<keyword evidence="1" id="KW-1133">Transmembrane helix</keyword>
<evidence type="ECO:0000313" key="3">
    <source>
        <dbReference type="EMBL" id="KKQ94790.1"/>
    </source>
</evidence>
<reference evidence="3 4" key="1">
    <citation type="journal article" date="2015" name="Nature">
        <title>rRNA introns, odd ribosomes, and small enigmatic genomes across a large radiation of phyla.</title>
        <authorList>
            <person name="Brown C.T."/>
            <person name="Hug L.A."/>
            <person name="Thomas B.C."/>
            <person name="Sharon I."/>
            <person name="Castelle C.J."/>
            <person name="Singh A."/>
            <person name="Wilkins M.J."/>
            <person name="Williams K.H."/>
            <person name="Banfield J.F."/>
        </authorList>
    </citation>
    <scope>NUCLEOTIDE SEQUENCE [LARGE SCALE GENOMIC DNA]</scope>
</reference>
<dbReference type="GO" id="GO:0004519">
    <property type="term" value="F:endonuclease activity"/>
    <property type="evidence" value="ECO:0007669"/>
    <property type="project" value="InterPro"/>
</dbReference>
<dbReference type="InterPro" id="IPR020847">
    <property type="entry name" value="AP_endonuclease_F1_BS"/>
</dbReference>
<organism evidence="3 4">
    <name type="scientific">candidate division CPR2 bacterium GW2011_GWC2_39_10</name>
    <dbReference type="NCBI Taxonomy" id="1618345"/>
    <lineage>
        <taxon>Bacteria</taxon>
        <taxon>Bacteria division CPR2</taxon>
    </lineage>
</organism>
<feature type="transmembrane region" description="Helical" evidence="1">
    <location>
        <begin position="74"/>
        <end position="98"/>
    </location>
</feature>
<protein>
    <submittedName>
        <fullName evidence="3">Exodeoxyribonuclease III</fullName>
    </submittedName>
</protein>
<evidence type="ECO:0000256" key="1">
    <source>
        <dbReference type="SAM" id="Phobius"/>
    </source>
</evidence>
<name>A0A0G0M361_UNCC2</name>
<dbReference type="EMBL" id="LBVV01000007">
    <property type="protein sequence ID" value="KKQ94790.1"/>
    <property type="molecule type" value="Genomic_DNA"/>
</dbReference>
<evidence type="ECO:0000259" key="2">
    <source>
        <dbReference type="Pfam" id="PF03372"/>
    </source>
</evidence>
<dbReference type="GO" id="GO:0006281">
    <property type="term" value="P:DNA repair"/>
    <property type="evidence" value="ECO:0007669"/>
    <property type="project" value="InterPro"/>
</dbReference>
<dbReference type="Pfam" id="PF03372">
    <property type="entry name" value="Exo_endo_phos"/>
    <property type="match status" value="1"/>
</dbReference>
<dbReference type="AlphaFoldDB" id="A0A0G0M361"/>
<dbReference type="Gene3D" id="3.60.10.10">
    <property type="entry name" value="Endonuclease/exonuclease/phosphatase"/>
    <property type="match status" value="1"/>
</dbReference>
<feature type="transmembrane region" description="Helical" evidence="1">
    <location>
        <begin position="169"/>
        <end position="186"/>
    </location>
</feature>
<evidence type="ECO:0000313" key="4">
    <source>
        <dbReference type="Proteomes" id="UP000034207"/>
    </source>
</evidence>
<dbReference type="SUPFAM" id="SSF56219">
    <property type="entry name" value="DNase I-like"/>
    <property type="match status" value="1"/>
</dbReference>
<feature type="transmembrane region" description="Helical" evidence="1">
    <location>
        <begin position="104"/>
        <end position="123"/>
    </location>
</feature>
<dbReference type="GO" id="GO:0003677">
    <property type="term" value="F:DNA binding"/>
    <property type="evidence" value="ECO:0007669"/>
    <property type="project" value="InterPro"/>
</dbReference>
<dbReference type="PATRIC" id="fig|1618345.3.peg.411"/>
<gene>
    <name evidence="3" type="ORF">UT18_C0007G0046</name>
</gene>
<proteinExistence type="predicted"/>
<accession>A0A0G0M361</accession>
<dbReference type="InterPro" id="IPR036691">
    <property type="entry name" value="Endo/exonu/phosph_ase_sf"/>
</dbReference>